<proteinExistence type="inferred from homology"/>
<dbReference type="Pfam" id="PF08389">
    <property type="entry name" value="Xpo1"/>
    <property type="match status" value="1"/>
</dbReference>
<dbReference type="InterPro" id="IPR014877">
    <property type="entry name" value="XPO1_C_dom"/>
</dbReference>
<dbReference type="SUPFAM" id="SSF48371">
    <property type="entry name" value="ARM repeat"/>
    <property type="match status" value="1"/>
</dbReference>
<dbReference type="GO" id="GO:0005634">
    <property type="term" value="C:nucleus"/>
    <property type="evidence" value="ECO:0007669"/>
    <property type="project" value="UniProtKB-SubCell"/>
</dbReference>
<dbReference type="InterPro" id="IPR016024">
    <property type="entry name" value="ARM-type_fold"/>
</dbReference>
<dbReference type="InterPro" id="IPR041235">
    <property type="entry name" value="Exp1_repeat_2"/>
</dbReference>
<dbReference type="AlphaFoldDB" id="A0A367JZK4"/>
<evidence type="ECO:0000313" key="7">
    <source>
        <dbReference type="EMBL" id="RCH95373.1"/>
    </source>
</evidence>
<dbReference type="InterPro" id="IPR040485">
    <property type="entry name" value="XPO1_repeat_3"/>
</dbReference>
<dbReference type="Gene3D" id="1.25.10.10">
    <property type="entry name" value="Leucine-rich Repeat Variant"/>
    <property type="match status" value="1"/>
</dbReference>
<dbReference type="GO" id="GO:0005737">
    <property type="term" value="C:cytoplasm"/>
    <property type="evidence" value="ECO:0007669"/>
    <property type="project" value="TreeGrafter"/>
</dbReference>
<evidence type="ECO:0000256" key="2">
    <source>
        <dbReference type="ARBA" id="ARBA00009466"/>
    </source>
</evidence>
<dbReference type="Pfam" id="PF03810">
    <property type="entry name" value="IBN_N"/>
    <property type="match status" value="1"/>
</dbReference>
<dbReference type="SMART" id="SM01102">
    <property type="entry name" value="CRM1_C"/>
    <property type="match status" value="1"/>
</dbReference>
<sequence length="982" mass="113937">MNMPFDVTELDRTVKAFYEGNDTGRQAAQAVIADFQKDPNSWQIVDQILEQSSYLQTKFIALNILEDFIRVRWNTLPVDQRLVLRNYIVKMIVDISSNQSSFQSQKLLLNKLNVVLVQIVKKEWPKHWPTFMQEIAESSFAGITLCENNIKIIRLLSEEVYDYSTSSLTQVKMKRLKEQMKLDFSLIFDLCNKVLMSANKRSLIMETMCTIQNLTTWMPVEYAYQDGFIQLIQTKLHESPYQLLALQCFNGILNLENTIQPRKVYDIVFPYINSMKEAITNSNYEQNYALTKEVAIFLITMLTKHKDCVSDVNQLLLYLLSILRMPDLDICKICTGYWETFVEQGDYRQIQRELAVVITEIMVMPNDILRVQDEDGEITQEYVKQSDTAALYDSMQHILQAITKREPEFIQSVLHDRLLKIQIATDITTHYDMLFKISWAVGALSDTLTVETEKAFLKTIVQDYVQLSEKTKSQDWAVISCILYISGQYPRFLSFHHDFMNFILQKVFVLLYELNSDVKDMACNTLLKVSQGFHKQSLRNEVLSETLINQFEPLSTHLNQHQASMIYESAAYIILTMPSLDLQLNYLNSMMAQQNAVVGESFDLLKHQCLINVKFIHAVGSNSLDSLKAIIQYLKINIVICNVLGNLYCHHLKQITPLLIECYKIANGDENNSLPKHIRKAVIQLLECFILSINSQVDILEIQGLLQVIAADYVQSSDQREPLVLSLLANIFEKIDNPVATVWPAILNQTIDIVFSHTLSMLTQNFSDFPDIRTQFYRLMEVIVKRYIQDIFRTPELLDSVINCIIWGTKHTQTEISHTAMKTCLFVLDNALQEEDDVASQFFETYYVRILTDTLEILLDPDCRNGFEYQTQIISKMLRMIQEGEIYTRVFNPEQVSNPLMSNMEFLQNYILDLLTNTYPLLQKSQLEVLVMGMFDYSDDLQRFQNDIQDFLIDIREVDEESVGYERVQEETEAELELLRNI</sequence>
<evidence type="ECO:0000256" key="3">
    <source>
        <dbReference type="ARBA" id="ARBA00022448"/>
    </source>
</evidence>
<comment type="similarity">
    <text evidence="2">Belongs to the exportin family.</text>
</comment>
<comment type="subcellular location">
    <subcellularLocation>
        <location evidence="1">Nucleus</location>
    </subcellularLocation>
</comment>
<dbReference type="PANTHER" id="PTHR11223">
    <property type="entry name" value="EXPORTIN 1/5"/>
    <property type="match status" value="1"/>
</dbReference>
<evidence type="ECO:0000256" key="4">
    <source>
        <dbReference type="ARBA" id="ARBA00022927"/>
    </source>
</evidence>
<dbReference type="EMBL" id="PJQL01000474">
    <property type="protein sequence ID" value="RCH95373.1"/>
    <property type="molecule type" value="Genomic_DNA"/>
</dbReference>
<protein>
    <submittedName>
        <fullName evidence="7">Karyopherin transporter</fullName>
    </submittedName>
</protein>
<keyword evidence="5" id="KW-0539">Nucleus</keyword>
<evidence type="ECO:0000256" key="1">
    <source>
        <dbReference type="ARBA" id="ARBA00004123"/>
    </source>
</evidence>
<evidence type="ECO:0000313" key="8">
    <source>
        <dbReference type="Proteomes" id="UP000252139"/>
    </source>
</evidence>
<dbReference type="STRING" id="86630.A0A367JZK4"/>
<accession>A0A367JZK4</accession>
<dbReference type="InterPro" id="IPR013598">
    <property type="entry name" value="Exportin-1/Importin-b-like"/>
</dbReference>
<name>A0A367JZK4_RHIAZ</name>
<dbReference type="OrthoDB" id="2215036at2759"/>
<dbReference type="Pfam" id="PF18784">
    <property type="entry name" value="CRM1_repeat_2"/>
    <property type="match status" value="1"/>
</dbReference>
<evidence type="ECO:0000256" key="5">
    <source>
        <dbReference type="ARBA" id="ARBA00023242"/>
    </source>
</evidence>
<dbReference type="InterPro" id="IPR011989">
    <property type="entry name" value="ARM-like"/>
</dbReference>
<keyword evidence="3" id="KW-0813">Transport</keyword>
<dbReference type="SMART" id="SM00913">
    <property type="entry name" value="IBN_N"/>
    <property type="match status" value="1"/>
</dbReference>
<dbReference type="InterPro" id="IPR001494">
    <property type="entry name" value="Importin-beta_N"/>
</dbReference>
<feature type="domain" description="Importin N-terminal" evidence="6">
    <location>
        <begin position="28"/>
        <end position="94"/>
    </location>
</feature>
<dbReference type="Proteomes" id="UP000252139">
    <property type="component" value="Unassembled WGS sequence"/>
</dbReference>
<dbReference type="GO" id="GO:0006611">
    <property type="term" value="P:protein export from nucleus"/>
    <property type="evidence" value="ECO:0007669"/>
    <property type="project" value="InterPro"/>
</dbReference>
<dbReference type="GO" id="GO:0005049">
    <property type="term" value="F:nuclear export signal receptor activity"/>
    <property type="evidence" value="ECO:0007669"/>
    <property type="project" value="InterPro"/>
</dbReference>
<gene>
    <name evidence="7" type="primary">CRM1_4</name>
    <name evidence="7" type="ORF">CU097_012267</name>
</gene>
<dbReference type="Pfam" id="PF08767">
    <property type="entry name" value="CRM1_C"/>
    <property type="match status" value="1"/>
</dbReference>
<keyword evidence="4" id="KW-0653">Protein transport</keyword>
<dbReference type="Pfam" id="PF18787">
    <property type="entry name" value="CRM1_repeat_3"/>
    <property type="match status" value="1"/>
</dbReference>
<comment type="caution">
    <text evidence="7">The sequence shown here is derived from an EMBL/GenBank/DDBJ whole genome shotgun (WGS) entry which is preliminary data.</text>
</comment>
<dbReference type="PROSITE" id="PS50166">
    <property type="entry name" value="IMPORTIN_B_NT"/>
    <property type="match status" value="1"/>
</dbReference>
<evidence type="ECO:0000259" key="6">
    <source>
        <dbReference type="PROSITE" id="PS50166"/>
    </source>
</evidence>
<keyword evidence="8" id="KW-1185">Reference proteome</keyword>
<dbReference type="GO" id="GO:0031267">
    <property type="term" value="F:small GTPase binding"/>
    <property type="evidence" value="ECO:0007669"/>
    <property type="project" value="InterPro"/>
</dbReference>
<dbReference type="InterPro" id="IPR045065">
    <property type="entry name" value="XPO1/5"/>
</dbReference>
<reference evidence="7 8" key="1">
    <citation type="journal article" date="2018" name="G3 (Bethesda)">
        <title>Phylogenetic and Phylogenomic Definition of Rhizopus Species.</title>
        <authorList>
            <person name="Gryganskyi A.P."/>
            <person name="Golan J."/>
            <person name="Dolatabadi S."/>
            <person name="Mondo S."/>
            <person name="Robb S."/>
            <person name="Idnurm A."/>
            <person name="Muszewska A."/>
            <person name="Steczkiewicz K."/>
            <person name="Masonjones S."/>
            <person name="Liao H.L."/>
            <person name="Gajdeczka M.T."/>
            <person name="Anike F."/>
            <person name="Vuek A."/>
            <person name="Anishchenko I.M."/>
            <person name="Voigt K."/>
            <person name="de Hoog G.S."/>
            <person name="Smith M.E."/>
            <person name="Heitman J."/>
            <person name="Vilgalys R."/>
            <person name="Stajich J.E."/>
        </authorList>
    </citation>
    <scope>NUCLEOTIDE SEQUENCE [LARGE SCALE GENOMIC DNA]</scope>
    <source>
        <strain evidence="7 8">CBS 357.93</strain>
    </source>
</reference>
<organism evidence="7 8">
    <name type="scientific">Rhizopus azygosporus</name>
    <name type="common">Rhizopus microsporus var. azygosporus</name>
    <dbReference type="NCBI Taxonomy" id="86630"/>
    <lineage>
        <taxon>Eukaryota</taxon>
        <taxon>Fungi</taxon>
        <taxon>Fungi incertae sedis</taxon>
        <taxon>Mucoromycota</taxon>
        <taxon>Mucoromycotina</taxon>
        <taxon>Mucoromycetes</taxon>
        <taxon>Mucorales</taxon>
        <taxon>Mucorineae</taxon>
        <taxon>Rhizopodaceae</taxon>
        <taxon>Rhizopus</taxon>
    </lineage>
</organism>